<feature type="domain" description="VOC" evidence="1">
    <location>
        <begin position="3"/>
        <end position="113"/>
    </location>
</feature>
<dbReference type="Pfam" id="PF00903">
    <property type="entry name" value="Glyoxalase"/>
    <property type="match status" value="1"/>
</dbReference>
<dbReference type="PROSITE" id="PS51819">
    <property type="entry name" value="VOC"/>
    <property type="match status" value="1"/>
</dbReference>
<dbReference type="GO" id="GO:0051213">
    <property type="term" value="F:dioxygenase activity"/>
    <property type="evidence" value="ECO:0007669"/>
    <property type="project" value="UniProtKB-KW"/>
</dbReference>
<dbReference type="CDD" id="cd06587">
    <property type="entry name" value="VOC"/>
    <property type="match status" value="1"/>
</dbReference>
<dbReference type="InterPro" id="IPR004360">
    <property type="entry name" value="Glyas_Fos-R_dOase_dom"/>
</dbReference>
<evidence type="ECO:0000313" key="2">
    <source>
        <dbReference type="EMBL" id="TMP84019.1"/>
    </source>
</evidence>
<protein>
    <submittedName>
        <fullName evidence="2">Glyoxalase/bleomycin resistance/extradiol dioxygenase family protein</fullName>
    </submittedName>
</protein>
<proteinExistence type="predicted"/>
<keyword evidence="2" id="KW-0223">Dioxygenase</keyword>
<evidence type="ECO:0000313" key="3">
    <source>
        <dbReference type="Proteomes" id="UP000307362"/>
    </source>
</evidence>
<dbReference type="InterPro" id="IPR029068">
    <property type="entry name" value="Glyas_Bleomycin-R_OHBP_Dase"/>
</dbReference>
<name>A0A5S3Z0L7_9GAMM</name>
<reference evidence="3" key="2">
    <citation type="submission" date="2019-06" db="EMBL/GenBank/DDBJ databases">
        <title>Co-occurence of chitin degradation, pigmentation and bioactivity in marine Pseudoalteromonas.</title>
        <authorList>
            <person name="Sonnenschein E.C."/>
            <person name="Bech P.K."/>
        </authorList>
    </citation>
    <scope>NUCLEOTIDE SEQUENCE [LARGE SCALE GENOMIC DNA]</scope>
    <source>
        <strain evidence="3">S1189</strain>
    </source>
</reference>
<accession>A0A5S3Z0L7</accession>
<reference evidence="2 3" key="1">
    <citation type="submission" date="2017-12" db="EMBL/GenBank/DDBJ databases">
        <authorList>
            <person name="Paulsen S."/>
            <person name="Gram L.K."/>
        </authorList>
    </citation>
    <scope>NUCLEOTIDE SEQUENCE [LARGE SCALE GENOMIC DNA]</scope>
    <source>
        <strain evidence="2 3">S1189</strain>
    </source>
</reference>
<dbReference type="InterPro" id="IPR037523">
    <property type="entry name" value="VOC_core"/>
</dbReference>
<dbReference type="OrthoDB" id="9780894at2"/>
<dbReference type="Proteomes" id="UP000307362">
    <property type="component" value="Unassembled WGS sequence"/>
</dbReference>
<dbReference type="SUPFAM" id="SSF54593">
    <property type="entry name" value="Glyoxalase/Bleomycin resistance protein/Dihydroxybiphenyl dioxygenase"/>
    <property type="match status" value="1"/>
</dbReference>
<keyword evidence="2" id="KW-0560">Oxidoreductase</keyword>
<evidence type="ECO:0000259" key="1">
    <source>
        <dbReference type="PROSITE" id="PS51819"/>
    </source>
</evidence>
<comment type="caution">
    <text evidence="2">The sequence shown here is derived from an EMBL/GenBank/DDBJ whole genome shotgun (WGS) entry which is preliminary data.</text>
</comment>
<sequence length="119" mass="13475">MLGLRTTVYTFEKLDEAKKWYTEAFGVEPYFDEPYYIGFNIRGFELGLMPEKKVAPKGANVVAYWGVNKIESEYERLLKLGAKAHTPITEVGGGIKLGTVKDPFGNILGLIYNPLFKYE</sequence>
<dbReference type="EMBL" id="PNCM01000003">
    <property type="protein sequence ID" value="TMP84019.1"/>
    <property type="molecule type" value="Genomic_DNA"/>
</dbReference>
<dbReference type="Gene3D" id="3.10.180.10">
    <property type="entry name" value="2,3-Dihydroxybiphenyl 1,2-Dioxygenase, domain 1"/>
    <property type="match status" value="1"/>
</dbReference>
<gene>
    <name evidence="2" type="ORF">CWB73_00610</name>
</gene>
<organism evidence="2 3">
    <name type="scientific">Pseudoalteromonas phenolica</name>
    <dbReference type="NCBI Taxonomy" id="161398"/>
    <lineage>
        <taxon>Bacteria</taxon>
        <taxon>Pseudomonadati</taxon>
        <taxon>Pseudomonadota</taxon>
        <taxon>Gammaproteobacteria</taxon>
        <taxon>Alteromonadales</taxon>
        <taxon>Pseudoalteromonadaceae</taxon>
        <taxon>Pseudoalteromonas</taxon>
    </lineage>
</organism>
<dbReference type="AlphaFoldDB" id="A0A5S3Z0L7"/>